<evidence type="ECO:0000313" key="1">
    <source>
        <dbReference type="EMBL" id="SHH59016.1"/>
    </source>
</evidence>
<dbReference type="AlphaFoldDB" id="A0A1M5U841"/>
<protein>
    <submittedName>
        <fullName evidence="1">Uncharacterized protein</fullName>
    </submittedName>
</protein>
<dbReference type="RefSeq" id="WP_079603953.1">
    <property type="nucleotide sequence ID" value="NZ_LT670817.1"/>
</dbReference>
<sequence length="125" mass="13449">MADIMSILQSSYSTASASQSLLSPGDKFAPVDPTKYQGTWTGKDYKNQPFTITISKVSGYRANVTYESSAGLQYQRAFITTKGTFRIGDSQFMLTGTGVAQLNTIATDPTTGIQTDQQAVATLKT</sequence>
<dbReference type="EMBL" id="LT670817">
    <property type="protein sequence ID" value="SHH59016.1"/>
    <property type="molecule type" value="Genomic_DNA"/>
</dbReference>
<proteinExistence type="predicted"/>
<reference evidence="1 2" key="1">
    <citation type="submission" date="2016-11" db="EMBL/GenBank/DDBJ databases">
        <authorList>
            <person name="Jaros S."/>
            <person name="Januszkiewicz K."/>
            <person name="Wedrychowicz H."/>
        </authorList>
    </citation>
    <scope>NUCLEOTIDE SEQUENCE [LARGE SCALE GENOMIC DNA]</scope>
    <source>
        <strain evidence="1 2">GAS138</strain>
    </source>
</reference>
<name>A0A1M5U841_9BRAD</name>
<gene>
    <name evidence="1" type="ORF">SAMN05443248_5320</name>
</gene>
<evidence type="ECO:0000313" key="2">
    <source>
        <dbReference type="Proteomes" id="UP000189796"/>
    </source>
</evidence>
<dbReference type="Proteomes" id="UP000189796">
    <property type="component" value="Chromosome I"/>
</dbReference>
<dbReference type="OrthoDB" id="8235366at2"/>
<organism evidence="1 2">
    <name type="scientific">Bradyrhizobium erythrophlei</name>
    <dbReference type="NCBI Taxonomy" id="1437360"/>
    <lineage>
        <taxon>Bacteria</taxon>
        <taxon>Pseudomonadati</taxon>
        <taxon>Pseudomonadota</taxon>
        <taxon>Alphaproteobacteria</taxon>
        <taxon>Hyphomicrobiales</taxon>
        <taxon>Nitrobacteraceae</taxon>
        <taxon>Bradyrhizobium</taxon>
    </lineage>
</organism>
<accession>A0A1M5U841</accession>